<feature type="compositionally biased region" description="Low complexity" evidence="5">
    <location>
        <begin position="161"/>
        <end position="173"/>
    </location>
</feature>
<evidence type="ECO:0000256" key="3">
    <source>
        <dbReference type="ARBA" id="ARBA00022833"/>
    </source>
</evidence>
<reference evidence="8" key="1">
    <citation type="journal article" date="2019" name="Int. J. Syst. Evol. Microbiol.">
        <title>The Global Catalogue of Microorganisms (GCM) 10K type strain sequencing project: providing services to taxonomists for standard genome sequencing and annotation.</title>
        <authorList>
            <consortium name="The Broad Institute Genomics Platform"/>
            <consortium name="The Broad Institute Genome Sequencing Center for Infectious Disease"/>
            <person name="Wu L."/>
            <person name="Ma J."/>
        </authorList>
    </citation>
    <scope>NUCLEOTIDE SEQUENCE [LARGE SCALE GENOMIC DNA]</scope>
    <source>
        <strain evidence="8">CGMCC 1.12750</strain>
    </source>
</reference>
<dbReference type="EMBL" id="JBHTFQ010000008">
    <property type="protein sequence ID" value="MFC7705473.1"/>
    <property type="molecule type" value="Genomic_DNA"/>
</dbReference>
<dbReference type="Proteomes" id="UP001596516">
    <property type="component" value="Unassembled WGS sequence"/>
</dbReference>
<dbReference type="InterPro" id="IPR011057">
    <property type="entry name" value="Mss4-like_sf"/>
</dbReference>
<evidence type="ECO:0000256" key="4">
    <source>
        <dbReference type="ARBA" id="ARBA00023239"/>
    </source>
</evidence>
<keyword evidence="4" id="KW-0456">Lyase</keyword>
<keyword evidence="2" id="KW-0479">Metal-binding</keyword>
<evidence type="ECO:0000313" key="7">
    <source>
        <dbReference type="EMBL" id="MFC7705473.1"/>
    </source>
</evidence>
<evidence type="ECO:0000256" key="1">
    <source>
        <dbReference type="ARBA" id="ARBA00005495"/>
    </source>
</evidence>
<keyword evidence="3" id="KW-0862">Zinc</keyword>
<feature type="domain" description="CENP-V/GFA" evidence="6">
    <location>
        <begin position="11"/>
        <end position="112"/>
    </location>
</feature>
<gene>
    <name evidence="7" type="ORF">ACFQXB_14855</name>
</gene>
<evidence type="ECO:0000259" key="6">
    <source>
        <dbReference type="PROSITE" id="PS51891"/>
    </source>
</evidence>
<protein>
    <submittedName>
        <fullName evidence="7">GFA family protein</fullName>
    </submittedName>
</protein>
<comment type="similarity">
    <text evidence="1">Belongs to the Gfa family.</text>
</comment>
<proteinExistence type="inferred from homology"/>
<dbReference type="InterPro" id="IPR006913">
    <property type="entry name" value="CENP-V/GFA"/>
</dbReference>
<accession>A0ABW2UNC5</accession>
<name>A0ABW2UNC5_9RHOB</name>
<dbReference type="RefSeq" id="WP_377405431.1">
    <property type="nucleotide sequence ID" value="NZ_JBHTFQ010000008.1"/>
</dbReference>
<keyword evidence="8" id="KW-1185">Reference proteome</keyword>
<dbReference type="PANTHER" id="PTHR33337">
    <property type="entry name" value="GFA DOMAIN-CONTAINING PROTEIN"/>
    <property type="match status" value="1"/>
</dbReference>
<dbReference type="PANTHER" id="PTHR33337:SF40">
    <property type="entry name" value="CENP-V_GFA DOMAIN-CONTAINING PROTEIN-RELATED"/>
    <property type="match status" value="1"/>
</dbReference>
<sequence>MHTLSEVPLPQPGGCQCGNIRYQLRGIPLAFFICHCRECQKQSGSAFGQSLRVHCHDLQISGRTAEWSRDTASGAVTEARFCPSCGTRILHMRRGATLCHLRAGTLDDTSWLVPAAHIWARARQPWLHPDPGAMVFDEQPDSMDAICALWQARMMPTFTWAEAEGPGPAAPAGQPRSRGDG</sequence>
<feature type="region of interest" description="Disordered" evidence="5">
    <location>
        <begin position="161"/>
        <end position="181"/>
    </location>
</feature>
<dbReference type="PROSITE" id="PS51891">
    <property type="entry name" value="CENP_V_GFA"/>
    <property type="match status" value="1"/>
</dbReference>
<evidence type="ECO:0000256" key="2">
    <source>
        <dbReference type="ARBA" id="ARBA00022723"/>
    </source>
</evidence>
<evidence type="ECO:0000313" key="8">
    <source>
        <dbReference type="Proteomes" id="UP001596516"/>
    </source>
</evidence>
<organism evidence="7 8">
    <name type="scientific">Plastorhodobacter daqingensis</name>
    <dbReference type="NCBI Taxonomy" id="1387281"/>
    <lineage>
        <taxon>Bacteria</taxon>
        <taxon>Pseudomonadati</taxon>
        <taxon>Pseudomonadota</taxon>
        <taxon>Alphaproteobacteria</taxon>
        <taxon>Rhodobacterales</taxon>
        <taxon>Paracoccaceae</taxon>
        <taxon>Plastorhodobacter</taxon>
    </lineage>
</organism>
<comment type="caution">
    <text evidence="7">The sequence shown here is derived from an EMBL/GenBank/DDBJ whole genome shotgun (WGS) entry which is preliminary data.</text>
</comment>
<dbReference type="SUPFAM" id="SSF51316">
    <property type="entry name" value="Mss4-like"/>
    <property type="match status" value="1"/>
</dbReference>
<dbReference type="Pfam" id="PF04828">
    <property type="entry name" value="GFA"/>
    <property type="match status" value="1"/>
</dbReference>
<dbReference type="Gene3D" id="3.90.1590.10">
    <property type="entry name" value="glutathione-dependent formaldehyde- activating enzyme (gfa)"/>
    <property type="match status" value="1"/>
</dbReference>
<evidence type="ECO:0000256" key="5">
    <source>
        <dbReference type="SAM" id="MobiDB-lite"/>
    </source>
</evidence>